<feature type="transmembrane region" description="Helical" evidence="2">
    <location>
        <begin position="277"/>
        <end position="306"/>
    </location>
</feature>
<dbReference type="EMBL" id="JACHOA010000001">
    <property type="protein sequence ID" value="MBB4612068.1"/>
    <property type="molecule type" value="Genomic_DNA"/>
</dbReference>
<evidence type="ECO:0000313" key="3">
    <source>
        <dbReference type="EMBL" id="MBB4612068.1"/>
    </source>
</evidence>
<reference evidence="3 4" key="1">
    <citation type="submission" date="2020-08" db="EMBL/GenBank/DDBJ databases">
        <title>Genomic Encyclopedia of Type Strains, Phase IV (KMG-IV): sequencing the most valuable type-strain genomes for metagenomic binning, comparative biology and taxonomic classification.</title>
        <authorList>
            <person name="Goeker M."/>
        </authorList>
    </citation>
    <scope>NUCLEOTIDE SEQUENCE [LARGE SCALE GENOMIC DNA]</scope>
    <source>
        <strain evidence="3 4">DSM 17507</strain>
    </source>
</reference>
<feature type="transmembrane region" description="Helical" evidence="2">
    <location>
        <begin position="318"/>
        <end position="338"/>
    </location>
</feature>
<dbReference type="Pfam" id="PF02405">
    <property type="entry name" value="MlaE"/>
    <property type="match status" value="1"/>
</dbReference>
<keyword evidence="2" id="KW-0812">Transmembrane</keyword>
<gene>
    <name evidence="3" type="ORF">GGR37_000314</name>
</gene>
<dbReference type="AlphaFoldDB" id="A0A7W7A7X0"/>
<comment type="subcellular location">
    <subcellularLocation>
        <location evidence="2">Cell inner membrane</location>
        <topology evidence="2">Multi-pass membrane protein</topology>
    </subcellularLocation>
</comment>
<dbReference type="Proteomes" id="UP000538566">
    <property type="component" value="Unassembled WGS sequence"/>
</dbReference>
<dbReference type="GO" id="GO:0005548">
    <property type="term" value="F:phospholipid transporter activity"/>
    <property type="evidence" value="ECO:0007669"/>
    <property type="project" value="TreeGrafter"/>
</dbReference>
<dbReference type="PANTHER" id="PTHR30188:SF3">
    <property type="entry name" value="ABC TRANSPORTER PERMEASE"/>
    <property type="match status" value="1"/>
</dbReference>
<comment type="function">
    <text evidence="1">Could be part of an ABC transporter complex.</text>
</comment>
<feature type="transmembrane region" description="Helical" evidence="2">
    <location>
        <begin position="173"/>
        <end position="191"/>
    </location>
</feature>
<evidence type="ECO:0000256" key="2">
    <source>
        <dbReference type="RuleBase" id="RU362044"/>
    </source>
</evidence>
<accession>A0A7W7A7X0</accession>
<proteinExistence type="inferred from homology"/>
<keyword evidence="2" id="KW-0472">Membrane</keyword>
<sequence>MDDLPHEAGKMRELTDFQLVQSEGGSTSTLAFSGPMTVSSLGLADARLRAISDSFSEIDLTGVTRMDTVGAWTVWRLSRDHDARIIGCSDEAQKLVDAISKADSNDHSVRAMRLPLFQRVPEHVGDVMLGLGRGMLQVVGFLGQIILSSASLLRHPSRFRGKALVHQMELVGVNSLAIIGLMSFLVGIVIAQQGAVQLRQFGAEIYTVNLVGRLTLRELGVLMTAIMVAGRSGSAFAAQLGTMKLTEEVDAMRTIGVAPMEALVIPRIAATMIMMPLLGFYSAFLGIIGGAFLSSLTLGIPFFTFLTRIQEVVPLHDVWVGLTKAPVFGLIVALAGCYQGMQVKNNAEEVGARTTAAVVMAIFTVIVLDAFFAVFFTNIGWG</sequence>
<comment type="caution">
    <text evidence="2">Lacks conserved residue(s) required for the propagation of feature annotation.</text>
</comment>
<feature type="transmembrane region" description="Helical" evidence="2">
    <location>
        <begin position="350"/>
        <end position="376"/>
    </location>
</feature>
<organism evidence="3 4">
    <name type="scientific">Novosphingobium taihuense</name>
    <dbReference type="NCBI Taxonomy" id="260085"/>
    <lineage>
        <taxon>Bacteria</taxon>
        <taxon>Pseudomonadati</taxon>
        <taxon>Pseudomonadota</taxon>
        <taxon>Alphaproteobacteria</taxon>
        <taxon>Sphingomonadales</taxon>
        <taxon>Sphingomonadaceae</taxon>
        <taxon>Novosphingobium</taxon>
    </lineage>
</organism>
<dbReference type="InterPro" id="IPR003453">
    <property type="entry name" value="ABC_MlaE_roteobac"/>
</dbReference>
<dbReference type="NCBIfam" id="TIGR00056">
    <property type="entry name" value="MlaE family lipid ABC transporter permease subunit"/>
    <property type="match status" value="1"/>
</dbReference>
<keyword evidence="2" id="KW-0997">Cell inner membrane</keyword>
<evidence type="ECO:0000256" key="1">
    <source>
        <dbReference type="ARBA" id="ARBA00003787"/>
    </source>
</evidence>
<comment type="similarity">
    <text evidence="2">Belongs to the MlaE permease family.</text>
</comment>
<name>A0A7W7A7X0_9SPHN</name>
<dbReference type="PANTHER" id="PTHR30188">
    <property type="entry name" value="ABC TRANSPORTER PERMEASE PROTEIN-RELATED"/>
    <property type="match status" value="1"/>
</dbReference>
<keyword evidence="2" id="KW-1133">Transmembrane helix</keyword>
<dbReference type="GO" id="GO:0043190">
    <property type="term" value="C:ATP-binding cassette (ABC) transporter complex"/>
    <property type="evidence" value="ECO:0007669"/>
    <property type="project" value="InterPro"/>
</dbReference>
<keyword evidence="2" id="KW-1003">Cell membrane</keyword>
<keyword evidence="4" id="KW-1185">Reference proteome</keyword>
<dbReference type="InterPro" id="IPR030802">
    <property type="entry name" value="Permease_MalE"/>
</dbReference>
<comment type="caution">
    <text evidence="3">The sequence shown here is derived from an EMBL/GenBank/DDBJ whole genome shotgun (WGS) entry which is preliminary data.</text>
</comment>
<evidence type="ECO:0000313" key="4">
    <source>
        <dbReference type="Proteomes" id="UP000538566"/>
    </source>
</evidence>
<protein>
    <submittedName>
        <fullName evidence="3">Phospholipid/cholesterol/gamma-HCH transport system permease protein</fullName>
    </submittedName>
</protein>